<protein>
    <submittedName>
        <fullName evidence="1">Uncharacterized protein</fullName>
    </submittedName>
</protein>
<proteinExistence type="predicted"/>
<sequence>MRRDRSFLYMSEVDLAMTLSDYFAALMRSKIGGSAPRRDMLLRGMKVEEEKAARIGIVDSAAYDS</sequence>
<keyword evidence="2" id="KW-1185">Reference proteome</keyword>
<organism evidence="1 2">
    <name type="scientific">Lithocarpus litseifolius</name>
    <dbReference type="NCBI Taxonomy" id="425828"/>
    <lineage>
        <taxon>Eukaryota</taxon>
        <taxon>Viridiplantae</taxon>
        <taxon>Streptophyta</taxon>
        <taxon>Embryophyta</taxon>
        <taxon>Tracheophyta</taxon>
        <taxon>Spermatophyta</taxon>
        <taxon>Magnoliopsida</taxon>
        <taxon>eudicotyledons</taxon>
        <taxon>Gunneridae</taxon>
        <taxon>Pentapetalae</taxon>
        <taxon>rosids</taxon>
        <taxon>fabids</taxon>
        <taxon>Fagales</taxon>
        <taxon>Fagaceae</taxon>
        <taxon>Lithocarpus</taxon>
    </lineage>
</organism>
<gene>
    <name evidence="1" type="ORF">SO802_008800</name>
</gene>
<comment type="caution">
    <text evidence="1">The sequence shown here is derived from an EMBL/GenBank/DDBJ whole genome shotgun (WGS) entry which is preliminary data.</text>
</comment>
<dbReference type="Proteomes" id="UP001459277">
    <property type="component" value="Unassembled WGS sequence"/>
</dbReference>
<name>A0AAW2DCG2_9ROSI</name>
<dbReference type="EMBL" id="JAZDWU010000003">
    <property type="protein sequence ID" value="KAL0007298.1"/>
    <property type="molecule type" value="Genomic_DNA"/>
</dbReference>
<evidence type="ECO:0000313" key="1">
    <source>
        <dbReference type="EMBL" id="KAL0007298.1"/>
    </source>
</evidence>
<reference evidence="1 2" key="1">
    <citation type="submission" date="2024-01" db="EMBL/GenBank/DDBJ databases">
        <title>A telomere-to-telomere, gap-free genome of sweet tea (Lithocarpus litseifolius).</title>
        <authorList>
            <person name="Zhou J."/>
        </authorList>
    </citation>
    <scope>NUCLEOTIDE SEQUENCE [LARGE SCALE GENOMIC DNA]</scope>
    <source>
        <strain evidence="1">Zhou-2022a</strain>
        <tissue evidence="1">Leaf</tissue>
    </source>
</reference>
<dbReference type="AlphaFoldDB" id="A0AAW2DCG2"/>
<evidence type="ECO:0000313" key="2">
    <source>
        <dbReference type="Proteomes" id="UP001459277"/>
    </source>
</evidence>
<accession>A0AAW2DCG2</accession>